<dbReference type="EMBL" id="PZZP01000001">
    <property type="protein sequence ID" value="PTM58413.1"/>
    <property type="molecule type" value="Genomic_DNA"/>
</dbReference>
<gene>
    <name evidence="2" type="ORF">C8J48_0996</name>
</gene>
<reference evidence="2 3" key="1">
    <citation type="submission" date="2018-04" db="EMBL/GenBank/DDBJ databases">
        <title>Genomic Encyclopedia of Archaeal and Bacterial Type Strains, Phase II (KMG-II): from individual species to whole genera.</title>
        <authorList>
            <person name="Goeker M."/>
        </authorList>
    </citation>
    <scope>NUCLEOTIDE SEQUENCE [LARGE SCALE GENOMIC DNA]</scope>
    <source>
        <strain evidence="2 3">DSM 45169</strain>
    </source>
</reference>
<evidence type="ECO:0000313" key="3">
    <source>
        <dbReference type="Proteomes" id="UP000241639"/>
    </source>
</evidence>
<name>A0A2T4Z945_9BACL</name>
<feature type="transmembrane region" description="Helical" evidence="1">
    <location>
        <begin position="127"/>
        <end position="145"/>
    </location>
</feature>
<feature type="transmembrane region" description="Helical" evidence="1">
    <location>
        <begin position="67"/>
        <end position="86"/>
    </location>
</feature>
<sequence length="149" mass="16960">MLVLLILLSVYLLLTVIAKVSAGRYFSTAKIRGCYAMCAMLFFTGVSHFVMVEPFVEMIPVWLPYPFWINMGAGVVELLLGLGLLFKRTRKVSGWLLAVFFVLVFPANINNAIYGNEIPGGLNNIPYYPWIRLLFQPVYIVWALWCSKE</sequence>
<keyword evidence="1" id="KW-0812">Transmembrane</keyword>
<comment type="caution">
    <text evidence="2">The sequence shown here is derived from an EMBL/GenBank/DDBJ whole genome shotgun (WGS) entry which is preliminary data.</text>
</comment>
<keyword evidence="1" id="KW-0472">Membrane</keyword>
<proteinExistence type="predicted"/>
<dbReference type="PANTHER" id="PTHR36974:SF1">
    <property type="entry name" value="DOXX FAMILY MEMBRANE PROTEIN"/>
    <property type="match status" value="1"/>
</dbReference>
<organism evidence="2 3">
    <name type="scientific">Desmospora activa DSM 45169</name>
    <dbReference type="NCBI Taxonomy" id="1121389"/>
    <lineage>
        <taxon>Bacteria</taxon>
        <taxon>Bacillati</taxon>
        <taxon>Bacillota</taxon>
        <taxon>Bacilli</taxon>
        <taxon>Bacillales</taxon>
        <taxon>Thermoactinomycetaceae</taxon>
        <taxon>Desmospora</taxon>
    </lineage>
</organism>
<keyword evidence="3" id="KW-1185">Reference proteome</keyword>
<accession>A0A2T4Z945</accession>
<dbReference type="Proteomes" id="UP000241639">
    <property type="component" value="Unassembled WGS sequence"/>
</dbReference>
<dbReference type="PANTHER" id="PTHR36974">
    <property type="entry name" value="MEMBRANE PROTEIN-RELATED"/>
    <property type="match status" value="1"/>
</dbReference>
<feature type="transmembrane region" description="Helical" evidence="1">
    <location>
        <begin position="95"/>
        <end position="115"/>
    </location>
</feature>
<evidence type="ECO:0000313" key="2">
    <source>
        <dbReference type="EMBL" id="PTM58413.1"/>
    </source>
</evidence>
<dbReference type="RefSeq" id="WP_107725225.1">
    <property type="nucleotide sequence ID" value="NZ_PZZP01000001.1"/>
</dbReference>
<dbReference type="OrthoDB" id="327939at2"/>
<protein>
    <submittedName>
        <fullName evidence="2">Putative membrane protein</fullName>
    </submittedName>
</protein>
<evidence type="ECO:0000256" key="1">
    <source>
        <dbReference type="SAM" id="Phobius"/>
    </source>
</evidence>
<keyword evidence="1" id="KW-1133">Transmembrane helix</keyword>
<dbReference type="AlphaFoldDB" id="A0A2T4Z945"/>